<name>E6PSB5_9ZZZZ</name>
<accession>E6PSB5</accession>
<dbReference type="SUPFAM" id="SSF56349">
    <property type="entry name" value="DNA breaking-rejoining enzymes"/>
    <property type="match status" value="1"/>
</dbReference>
<dbReference type="InterPro" id="IPR013762">
    <property type="entry name" value="Integrase-like_cat_sf"/>
</dbReference>
<dbReference type="Gene3D" id="1.10.443.10">
    <property type="entry name" value="Intergrase catalytic core"/>
    <property type="match status" value="1"/>
</dbReference>
<dbReference type="GO" id="GO:0003677">
    <property type="term" value="F:DNA binding"/>
    <property type="evidence" value="ECO:0007669"/>
    <property type="project" value="InterPro"/>
</dbReference>
<sequence length="152" mass="17092">MPTMTEGLPGHYKSVISRNLVILKGGQVFRQIGVGIAHRSKLTRRFSAILRKCEHDWEWLDKAAKIRMLKEPIRRIRFLTRDEAQRLLAELPACLADMAAFSLATGLRASNVSGVQWSQVDMARWALCRFAWKATITIAGGSWGLRTCGQVP</sequence>
<reference evidence="2" key="1">
    <citation type="submission" date="2009-10" db="EMBL/GenBank/DDBJ databases">
        <title>Diversity of trophic interactions inside an arsenic-rich microbial ecosystem.</title>
        <authorList>
            <person name="Bertin P.N."/>
            <person name="Heinrich-Salmeron A."/>
            <person name="Pelletier E."/>
            <person name="Goulhen-Chollet F."/>
            <person name="Arsene-Ploetze F."/>
            <person name="Gallien S."/>
            <person name="Calteau A."/>
            <person name="Vallenet D."/>
            <person name="Casiot C."/>
            <person name="Chane-Woon-Ming B."/>
            <person name="Giloteaux L."/>
            <person name="Barakat M."/>
            <person name="Bonnefoy V."/>
            <person name="Bruneel O."/>
            <person name="Chandler M."/>
            <person name="Cleiss J."/>
            <person name="Duran R."/>
            <person name="Elbaz-Poulichet F."/>
            <person name="Fonknechten N."/>
            <person name="Lauga B."/>
            <person name="Mornico D."/>
            <person name="Ortet P."/>
            <person name="Schaeffer C."/>
            <person name="Siguier P."/>
            <person name="Alexander Thil Smith A."/>
            <person name="Van Dorsselaer A."/>
            <person name="Weissenbach J."/>
            <person name="Medigue C."/>
            <person name="Le Paslier D."/>
        </authorList>
    </citation>
    <scope>NUCLEOTIDE SEQUENCE</scope>
</reference>
<gene>
    <name evidence="2" type="ORF">CARN2_3298</name>
</gene>
<evidence type="ECO:0000256" key="1">
    <source>
        <dbReference type="ARBA" id="ARBA00023172"/>
    </source>
</evidence>
<dbReference type="AlphaFoldDB" id="E6PSB5"/>
<comment type="caution">
    <text evidence="2">The sequence shown here is derived from an EMBL/GenBank/DDBJ whole genome shotgun (WGS) entry which is preliminary data.</text>
</comment>
<evidence type="ECO:0008006" key="3">
    <source>
        <dbReference type="Google" id="ProtNLM"/>
    </source>
</evidence>
<dbReference type="GO" id="GO:0006310">
    <property type="term" value="P:DNA recombination"/>
    <property type="evidence" value="ECO:0007669"/>
    <property type="project" value="UniProtKB-KW"/>
</dbReference>
<keyword evidence="1" id="KW-0233">DNA recombination</keyword>
<dbReference type="EMBL" id="CABM01000048">
    <property type="protein sequence ID" value="CBH97822.1"/>
    <property type="molecule type" value="Genomic_DNA"/>
</dbReference>
<dbReference type="GO" id="GO:0015074">
    <property type="term" value="P:DNA integration"/>
    <property type="evidence" value="ECO:0007669"/>
    <property type="project" value="InterPro"/>
</dbReference>
<evidence type="ECO:0000313" key="2">
    <source>
        <dbReference type="EMBL" id="CBH97822.1"/>
    </source>
</evidence>
<protein>
    <recommendedName>
        <fullName evidence="3">Phage integrase family protein</fullName>
    </recommendedName>
</protein>
<organism evidence="2">
    <name type="scientific">mine drainage metagenome</name>
    <dbReference type="NCBI Taxonomy" id="410659"/>
    <lineage>
        <taxon>unclassified sequences</taxon>
        <taxon>metagenomes</taxon>
        <taxon>ecological metagenomes</taxon>
    </lineage>
</organism>
<dbReference type="InterPro" id="IPR011010">
    <property type="entry name" value="DNA_brk_join_enz"/>
</dbReference>
<proteinExistence type="predicted"/>